<dbReference type="CDD" id="cd00063">
    <property type="entry name" value="FN3"/>
    <property type="match status" value="2"/>
</dbReference>
<dbReference type="InterPro" id="IPR036179">
    <property type="entry name" value="Ig-like_dom_sf"/>
</dbReference>
<evidence type="ECO:0000256" key="1">
    <source>
        <dbReference type="ARBA" id="ARBA00004479"/>
    </source>
</evidence>
<comment type="subcellular location">
    <subcellularLocation>
        <location evidence="1">Membrane</location>
        <topology evidence="1">Single-pass type I membrane protein</topology>
    </subcellularLocation>
</comment>
<evidence type="ECO:0000313" key="11">
    <source>
        <dbReference type="Proteomes" id="UP000663829"/>
    </source>
</evidence>
<dbReference type="InterPro" id="IPR003599">
    <property type="entry name" value="Ig_sub"/>
</dbReference>
<feature type="domain" description="Fibronectin type-III" evidence="8">
    <location>
        <begin position="461"/>
        <end position="561"/>
    </location>
</feature>
<feature type="domain" description="Ig-like" evidence="7">
    <location>
        <begin position="262"/>
        <end position="356"/>
    </location>
</feature>
<dbReference type="SMART" id="SM00060">
    <property type="entry name" value="FN3"/>
    <property type="match status" value="2"/>
</dbReference>
<evidence type="ECO:0000259" key="8">
    <source>
        <dbReference type="PROSITE" id="PS50853"/>
    </source>
</evidence>
<dbReference type="CDD" id="cd00096">
    <property type="entry name" value="Ig"/>
    <property type="match status" value="3"/>
</dbReference>
<dbReference type="InterPro" id="IPR013098">
    <property type="entry name" value="Ig_I-set"/>
</dbReference>
<dbReference type="PROSITE" id="PS50853">
    <property type="entry name" value="FN3"/>
    <property type="match status" value="2"/>
</dbReference>
<evidence type="ECO:0000256" key="5">
    <source>
        <dbReference type="ARBA" id="ARBA00023180"/>
    </source>
</evidence>
<dbReference type="GO" id="GO:0098609">
    <property type="term" value="P:cell-cell adhesion"/>
    <property type="evidence" value="ECO:0007669"/>
    <property type="project" value="TreeGrafter"/>
</dbReference>
<keyword evidence="4" id="KW-1015">Disulfide bond</keyword>
<dbReference type="InterPro" id="IPR013783">
    <property type="entry name" value="Ig-like_fold"/>
</dbReference>
<evidence type="ECO:0000256" key="4">
    <source>
        <dbReference type="ARBA" id="ARBA00023157"/>
    </source>
</evidence>
<dbReference type="InterPro" id="IPR007110">
    <property type="entry name" value="Ig-like_dom"/>
</dbReference>
<dbReference type="Proteomes" id="UP000681722">
    <property type="component" value="Unassembled WGS sequence"/>
</dbReference>
<dbReference type="EMBL" id="CAJOBC010002138">
    <property type="protein sequence ID" value="CAF3717558.1"/>
    <property type="molecule type" value="Genomic_DNA"/>
</dbReference>
<dbReference type="InterPro" id="IPR036116">
    <property type="entry name" value="FN3_sf"/>
</dbReference>
<feature type="domain" description="Ig-like" evidence="7">
    <location>
        <begin position="166"/>
        <end position="257"/>
    </location>
</feature>
<proteinExistence type="predicted"/>
<dbReference type="InterPro" id="IPR003598">
    <property type="entry name" value="Ig_sub2"/>
</dbReference>
<dbReference type="InterPro" id="IPR003961">
    <property type="entry name" value="FN3_dom"/>
</dbReference>
<dbReference type="PANTHER" id="PTHR11640:SF164">
    <property type="entry name" value="MAM DOMAIN-CONTAINING GLYCOSYLPHOSPHATIDYLINOSITOL ANCHOR PROTEIN 1"/>
    <property type="match status" value="1"/>
</dbReference>
<keyword evidence="2" id="KW-0677">Repeat</keyword>
<accession>A0A814CJA7</accession>
<dbReference type="InterPro" id="IPR051275">
    <property type="entry name" value="Cell_adhesion_signaling"/>
</dbReference>
<keyword evidence="11" id="KW-1185">Reference proteome</keyword>
<keyword evidence="3" id="KW-0472">Membrane</keyword>
<dbReference type="Proteomes" id="UP000663829">
    <property type="component" value="Unassembled WGS sequence"/>
</dbReference>
<dbReference type="GO" id="GO:0005886">
    <property type="term" value="C:plasma membrane"/>
    <property type="evidence" value="ECO:0007669"/>
    <property type="project" value="TreeGrafter"/>
</dbReference>
<evidence type="ECO:0000256" key="2">
    <source>
        <dbReference type="ARBA" id="ARBA00022737"/>
    </source>
</evidence>
<dbReference type="GO" id="GO:0005911">
    <property type="term" value="C:cell-cell junction"/>
    <property type="evidence" value="ECO:0007669"/>
    <property type="project" value="TreeGrafter"/>
</dbReference>
<feature type="domain" description="Ig-like" evidence="7">
    <location>
        <begin position="54"/>
        <end position="139"/>
    </location>
</feature>
<protein>
    <submittedName>
        <fullName evidence="9">Uncharacterized protein</fullName>
    </submittedName>
</protein>
<gene>
    <name evidence="9" type="ORF">GPM918_LOCUS10710</name>
    <name evidence="10" type="ORF">SRO942_LOCUS10714</name>
</gene>
<dbReference type="OrthoDB" id="10056271at2759"/>
<evidence type="ECO:0000256" key="3">
    <source>
        <dbReference type="ARBA" id="ARBA00023136"/>
    </source>
</evidence>
<organism evidence="9 11">
    <name type="scientific">Didymodactylos carnosus</name>
    <dbReference type="NCBI Taxonomy" id="1234261"/>
    <lineage>
        <taxon>Eukaryota</taxon>
        <taxon>Metazoa</taxon>
        <taxon>Spiralia</taxon>
        <taxon>Gnathifera</taxon>
        <taxon>Rotifera</taxon>
        <taxon>Eurotatoria</taxon>
        <taxon>Bdelloidea</taxon>
        <taxon>Philodinida</taxon>
        <taxon>Philodinidae</taxon>
        <taxon>Didymodactylos</taxon>
    </lineage>
</organism>
<dbReference type="SMART" id="SM00409">
    <property type="entry name" value="IG"/>
    <property type="match status" value="3"/>
</dbReference>
<dbReference type="SUPFAM" id="SSF49265">
    <property type="entry name" value="Fibronectin type III"/>
    <property type="match status" value="1"/>
</dbReference>
<dbReference type="Gene3D" id="2.60.40.10">
    <property type="entry name" value="Immunoglobulins"/>
    <property type="match status" value="5"/>
</dbReference>
<dbReference type="Pfam" id="PF13927">
    <property type="entry name" value="Ig_3"/>
    <property type="match status" value="1"/>
</dbReference>
<sequence>MLKKTMQPVERQTYGLRLRIRNLTVEDQGIWECVGADIDGTSQSRTFQMNIKIPITFRGDRIQYAALGEQVLVKCRVLANPPAEVSWFKGQDKTRIANTNYERTNDGLKINKVDLVDNDVFWCQADVLETGESRDYPITIIISRMLNSFYYLLSIIYLDIIIISEPITAARITCSSPCAVEKQTATLICEAAGSPSPKYQWFYGVDSPVVSNGISKYMAHGNSLTINYVDETDNGKYTCHAYNEYDRQGQKVEYMLNVVAPPRLLPIPPVEINLDNRPQQATFQCRIERGTAESLSLEWQLMDHTPVVPLNGIYIDTSQLQINNFIELKFNPVRREHFGNYSCVAKNLADVAYAVARLYVKFIYITCVILVKIRCLFDSYPPPKIQWVRLIRTLQDSDGRILTQGVDPQVIDIQENQIGLTKYESVLTYNPSERDFGLSFECRAINPRIGRYTFLLQRAEPPRMVRVTEAKPLSNAIEISVQPPDTGGLPLVRYLVRYEPIGTSNALKTQTFPAQAVNDQPQVLRIENLLPSVTYRMSILAESDAGIGQLQGQIQVKTLDRQMPQFKILSNDVSCLDDTKCLIKWTVESDGGAPISKGEIVYARAKGESGLEIVGNFGVPIPIDPLLSEFEIQNLVPNAFYIISLKLYNEAGVAEQKIRKLTARTVIDRDAVTMQT</sequence>
<name>A0A814CJA7_9BILA</name>
<dbReference type="SMART" id="SM00408">
    <property type="entry name" value="IGc2"/>
    <property type="match status" value="2"/>
</dbReference>
<keyword evidence="6" id="KW-0393">Immunoglobulin domain</keyword>
<dbReference type="Pfam" id="PF00041">
    <property type="entry name" value="fn3"/>
    <property type="match status" value="1"/>
</dbReference>
<keyword evidence="5" id="KW-0325">Glycoprotein</keyword>
<evidence type="ECO:0000259" key="7">
    <source>
        <dbReference type="PROSITE" id="PS50835"/>
    </source>
</evidence>
<reference evidence="9" key="1">
    <citation type="submission" date="2021-02" db="EMBL/GenBank/DDBJ databases">
        <authorList>
            <person name="Nowell W R."/>
        </authorList>
    </citation>
    <scope>NUCLEOTIDE SEQUENCE</scope>
</reference>
<evidence type="ECO:0000313" key="9">
    <source>
        <dbReference type="EMBL" id="CAF0941029.1"/>
    </source>
</evidence>
<dbReference type="EMBL" id="CAJNOQ010002137">
    <property type="protein sequence ID" value="CAF0941029.1"/>
    <property type="molecule type" value="Genomic_DNA"/>
</dbReference>
<feature type="domain" description="Fibronectin type-III" evidence="8">
    <location>
        <begin position="564"/>
        <end position="668"/>
    </location>
</feature>
<comment type="caution">
    <text evidence="9">The sequence shown here is derived from an EMBL/GenBank/DDBJ whole genome shotgun (WGS) entry which is preliminary data.</text>
</comment>
<dbReference type="PROSITE" id="PS50835">
    <property type="entry name" value="IG_LIKE"/>
    <property type="match status" value="3"/>
</dbReference>
<dbReference type="GO" id="GO:0050839">
    <property type="term" value="F:cell adhesion molecule binding"/>
    <property type="evidence" value="ECO:0007669"/>
    <property type="project" value="TreeGrafter"/>
</dbReference>
<evidence type="ECO:0000313" key="10">
    <source>
        <dbReference type="EMBL" id="CAF3717558.1"/>
    </source>
</evidence>
<dbReference type="SUPFAM" id="SSF48726">
    <property type="entry name" value="Immunoglobulin"/>
    <property type="match status" value="4"/>
</dbReference>
<dbReference type="Pfam" id="PF07679">
    <property type="entry name" value="I-set"/>
    <property type="match status" value="1"/>
</dbReference>
<evidence type="ECO:0000256" key="6">
    <source>
        <dbReference type="ARBA" id="ARBA00023319"/>
    </source>
</evidence>
<dbReference type="PANTHER" id="PTHR11640">
    <property type="entry name" value="NEPHRIN"/>
    <property type="match status" value="1"/>
</dbReference>
<dbReference type="AlphaFoldDB" id="A0A814CJA7"/>